<dbReference type="AlphaFoldDB" id="A0ABD1BJX8"/>
<feature type="region of interest" description="Disordered" evidence="6">
    <location>
        <begin position="409"/>
        <end position="428"/>
    </location>
</feature>
<dbReference type="Gene3D" id="2.60.40.10">
    <property type="entry name" value="Immunoglobulins"/>
    <property type="match status" value="1"/>
</dbReference>
<gene>
    <name evidence="8" type="ORF">V5N11_004652</name>
</gene>
<dbReference type="InterPro" id="IPR056990">
    <property type="entry name" value="VIN3-like_C"/>
</dbReference>
<dbReference type="EMBL" id="JBANAX010000243">
    <property type="protein sequence ID" value="KAL1217478.1"/>
    <property type="molecule type" value="Genomic_DNA"/>
</dbReference>
<evidence type="ECO:0000256" key="4">
    <source>
        <dbReference type="ARBA" id="ARBA00022833"/>
    </source>
</evidence>
<feature type="domain" description="Fibronectin type-III" evidence="7">
    <location>
        <begin position="313"/>
        <end position="411"/>
    </location>
</feature>
<evidence type="ECO:0000256" key="2">
    <source>
        <dbReference type="ARBA" id="ARBA00022723"/>
    </source>
</evidence>
<evidence type="ECO:0000259" key="7">
    <source>
        <dbReference type="PROSITE" id="PS50853"/>
    </source>
</evidence>
<comment type="caution">
    <text evidence="8">The sequence shown here is derived from an EMBL/GenBank/DDBJ whole genome shotgun (WGS) entry which is preliminary data.</text>
</comment>
<keyword evidence="3" id="KW-0863">Zinc-finger</keyword>
<dbReference type="InterPro" id="IPR001965">
    <property type="entry name" value="Znf_PHD"/>
</dbReference>
<protein>
    <submittedName>
        <fullName evidence="8">Protein VERNALIZATION INSENSITIVE 3</fullName>
    </submittedName>
</protein>
<dbReference type="CDD" id="cd00063">
    <property type="entry name" value="FN3"/>
    <property type="match status" value="1"/>
</dbReference>
<organism evidence="8 9">
    <name type="scientific">Cardamine amara subsp. amara</name>
    <dbReference type="NCBI Taxonomy" id="228776"/>
    <lineage>
        <taxon>Eukaryota</taxon>
        <taxon>Viridiplantae</taxon>
        <taxon>Streptophyta</taxon>
        <taxon>Embryophyta</taxon>
        <taxon>Tracheophyta</taxon>
        <taxon>Spermatophyta</taxon>
        <taxon>Magnoliopsida</taxon>
        <taxon>eudicotyledons</taxon>
        <taxon>Gunneridae</taxon>
        <taxon>Pentapetalae</taxon>
        <taxon>rosids</taxon>
        <taxon>malvids</taxon>
        <taxon>Brassicales</taxon>
        <taxon>Brassicaceae</taxon>
        <taxon>Cardamineae</taxon>
        <taxon>Cardamine</taxon>
    </lineage>
</organism>
<dbReference type="PROSITE" id="PS50853">
    <property type="entry name" value="FN3"/>
    <property type="match status" value="1"/>
</dbReference>
<dbReference type="PANTHER" id="PTHR46286">
    <property type="entry name" value="VIN3-LIKE PROTEIN 2-RELATED"/>
    <property type="match status" value="1"/>
</dbReference>
<reference evidence="8 9" key="1">
    <citation type="submission" date="2024-04" db="EMBL/GenBank/DDBJ databases">
        <title>Genome assembly C_amara_ONT_v2.</title>
        <authorList>
            <person name="Yant L."/>
            <person name="Moore C."/>
            <person name="Slenker M."/>
        </authorList>
    </citation>
    <scope>NUCLEOTIDE SEQUENCE [LARGE SCALE GENOMIC DNA]</scope>
    <source>
        <tissue evidence="8">Leaf</tissue>
    </source>
</reference>
<keyword evidence="9" id="KW-1185">Reference proteome</keyword>
<dbReference type="InterPro" id="IPR044514">
    <property type="entry name" value="VIN3-like"/>
</dbReference>
<dbReference type="InterPro" id="IPR058585">
    <property type="entry name" value="Fn3_VIN3"/>
</dbReference>
<keyword evidence="2" id="KW-0479">Metal-binding</keyword>
<comment type="subcellular location">
    <subcellularLocation>
        <location evidence="1">Nucleus</location>
    </subcellularLocation>
</comment>
<proteinExistence type="predicted"/>
<dbReference type="Pfam" id="PF23376">
    <property type="entry name" value="Fn3_VIN3"/>
    <property type="match status" value="1"/>
</dbReference>
<evidence type="ECO:0000256" key="1">
    <source>
        <dbReference type="ARBA" id="ARBA00004123"/>
    </source>
</evidence>
<keyword evidence="4" id="KW-0862">Zinc</keyword>
<dbReference type="GO" id="GO:0008270">
    <property type="term" value="F:zinc ion binding"/>
    <property type="evidence" value="ECO:0007669"/>
    <property type="project" value="UniProtKB-KW"/>
</dbReference>
<evidence type="ECO:0000313" key="8">
    <source>
        <dbReference type="EMBL" id="KAL1217478.1"/>
    </source>
</evidence>
<dbReference type="Proteomes" id="UP001558713">
    <property type="component" value="Unassembled WGS sequence"/>
</dbReference>
<dbReference type="SUPFAM" id="SSF49265">
    <property type="entry name" value="Fibronectin type III"/>
    <property type="match status" value="1"/>
</dbReference>
<keyword evidence="5" id="KW-0539">Nucleus</keyword>
<evidence type="ECO:0000256" key="3">
    <source>
        <dbReference type="ARBA" id="ARBA00022771"/>
    </source>
</evidence>
<dbReference type="Pfam" id="PF07227">
    <property type="entry name" value="PHD_Oberon"/>
    <property type="match status" value="1"/>
</dbReference>
<accession>A0ABD1BJX8</accession>
<dbReference type="Pfam" id="PF23380">
    <property type="entry name" value="VIN3_C"/>
    <property type="match status" value="1"/>
</dbReference>
<dbReference type="InterPro" id="IPR032881">
    <property type="entry name" value="Oberon-like_PHD"/>
</dbReference>
<dbReference type="SMART" id="SM00249">
    <property type="entry name" value="PHD"/>
    <property type="match status" value="1"/>
</dbReference>
<sequence length="629" mass="70873">MQAASLSKIWRFDGNVGPEDIDTSSFHVVEYMEPPKPNGLSVSERRELIHALSKQPQEASELLNSWSRNEIMKIICAEMGKERKYTGLTKPKLIENLLNLVSRPLGETSCSDRRNSRKKQKTIGYIICCENLACRAALGSEDTFCRRCSCCICQKFDDNKDPSSWLTCEACGSSCHLECSLENERYGIGSGDLDGRFYCAFCGKDNDLLDCWRKQVKVAKETRRVDVLCYRLSLGQKLLRGTRRYLNLLELMDEAVKKLEGDVGPFSGWAMKMARGIVNRLSSGSQVQQLCSLAMEALDKMVSPSETVSRQGDKMSVRVEEIQARSVTVRLDSEEPSSSLQNRITGLRLFCRKSKDEECMSQVNCDVYLPEMRSTIQGLEPETEFCLRVVPFNKEGDLDESELRFSTLKDDGDEAGNEESPLTNSSSVLCSNPCLPEDESNNVHKSCSKENGDKDNIEHCSENGDKDNVGHCSAGEVESELEEERLVKRKANKIERRDLLVTPCKRDTFKSKRGNKSSKSRTVSVNEEPEINARNGVGDKDLGHIVKTIRCLEQEGHIDKSFRERFLTWYSLRATHREVRVVKVFVEIFMEDLSSLGQQLVDTFSECIVSKRSSTTGVVPGGVCLKLWH</sequence>
<dbReference type="InterPro" id="IPR036116">
    <property type="entry name" value="FN3_sf"/>
</dbReference>
<dbReference type="GO" id="GO:0005634">
    <property type="term" value="C:nucleus"/>
    <property type="evidence" value="ECO:0007669"/>
    <property type="project" value="UniProtKB-SubCell"/>
</dbReference>
<evidence type="ECO:0000256" key="5">
    <source>
        <dbReference type="ARBA" id="ARBA00023242"/>
    </source>
</evidence>
<dbReference type="InterPro" id="IPR013783">
    <property type="entry name" value="Ig-like_fold"/>
</dbReference>
<evidence type="ECO:0000313" key="9">
    <source>
        <dbReference type="Proteomes" id="UP001558713"/>
    </source>
</evidence>
<dbReference type="PANTHER" id="PTHR46286:SF7">
    <property type="entry name" value="PROTEIN VERNALIZATION INSENSITIVE 3"/>
    <property type="match status" value="1"/>
</dbReference>
<evidence type="ECO:0000256" key="6">
    <source>
        <dbReference type="SAM" id="MobiDB-lite"/>
    </source>
</evidence>
<dbReference type="InterPro" id="IPR003961">
    <property type="entry name" value="FN3_dom"/>
</dbReference>
<name>A0ABD1BJX8_CARAN</name>